<dbReference type="PROSITE" id="PS50928">
    <property type="entry name" value="ABC_TM1"/>
    <property type="match status" value="1"/>
</dbReference>
<keyword evidence="3" id="KW-1003">Cell membrane</keyword>
<dbReference type="PANTHER" id="PTHR30193">
    <property type="entry name" value="ABC TRANSPORTER PERMEASE PROTEIN"/>
    <property type="match status" value="1"/>
</dbReference>
<dbReference type="Gene3D" id="1.10.3720.10">
    <property type="entry name" value="MetI-like"/>
    <property type="match status" value="1"/>
</dbReference>
<dbReference type="EMBL" id="BARS01046688">
    <property type="protein sequence ID" value="GAG31857.1"/>
    <property type="molecule type" value="Genomic_DNA"/>
</dbReference>
<dbReference type="GO" id="GO:0005886">
    <property type="term" value="C:plasma membrane"/>
    <property type="evidence" value="ECO:0007669"/>
    <property type="project" value="UniProtKB-SubCell"/>
</dbReference>
<keyword evidence="6 7" id="KW-0472">Membrane</keyword>
<feature type="domain" description="ABC transmembrane type-1" evidence="8">
    <location>
        <begin position="62"/>
        <end position="246"/>
    </location>
</feature>
<keyword evidence="4 7" id="KW-0812">Transmembrane</keyword>
<evidence type="ECO:0000259" key="8">
    <source>
        <dbReference type="PROSITE" id="PS50928"/>
    </source>
</evidence>
<dbReference type="InterPro" id="IPR051393">
    <property type="entry name" value="ABC_transporter_permease"/>
</dbReference>
<feature type="transmembrane region" description="Helical" evidence="7">
    <location>
        <begin position="6"/>
        <end position="22"/>
    </location>
</feature>
<dbReference type="InterPro" id="IPR035906">
    <property type="entry name" value="MetI-like_sf"/>
</dbReference>
<feature type="transmembrane region" description="Helical" evidence="7">
    <location>
        <begin position="65"/>
        <end position="87"/>
    </location>
</feature>
<evidence type="ECO:0000256" key="4">
    <source>
        <dbReference type="ARBA" id="ARBA00022692"/>
    </source>
</evidence>
<feature type="non-terminal residue" evidence="9">
    <location>
        <position position="246"/>
    </location>
</feature>
<dbReference type="InterPro" id="IPR000515">
    <property type="entry name" value="MetI-like"/>
</dbReference>
<comment type="subcellular location">
    <subcellularLocation>
        <location evidence="1">Cell membrane</location>
        <topology evidence="1">Multi-pass membrane protein</topology>
    </subcellularLocation>
</comment>
<evidence type="ECO:0000313" key="9">
    <source>
        <dbReference type="EMBL" id="GAG31857.1"/>
    </source>
</evidence>
<feature type="non-terminal residue" evidence="9">
    <location>
        <position position="1"/>
    </location>
</feature>
<dbReference type="AlphaFoldDB" id="X0X8V0"/>
<evidence type="ECO:0000256" key="5">
    <source>
        <dbReference type="ARBA" id="ARBA00022989"/>
    </source>
</evidence>
<reference evidence="9" key="1">
    <citation type="journal article" date="2014" name="Front. Microbiol.">
        <title>High frequency of phylogenetically diverse reductive dehalogenase-homologous genes in deep subseafloor sedimentary metagenomes.</title>
        <authorList>
            <person name="Kawai M."/>
            <person name="Futagami T."/>
            <person name="Toyoda A."/>
            <person name="Takaki Y."/>
            <person name="Nishi S."/>
            <person name="Hori S."/>
            <person name="Arai W."/>
            <person name="Tsubouchi T."/>
            <person name="Morono Y."/>
            <person name="Uchiyama I."/>
            <person name="Ito T."/>
            <person name="Fujiyama A."/>
            <person name="Inagaki F."/>
            <person name="Takami H."/>
        </authorList>
    </citation>
    <scope>NUCLEOTIDE SEQUENCE</scope>
    <source>
        <strain evidence="9">Expedition CK06-06</strain>
    </source>
</reference>
<accession>X0X8V0</accession>
<evidence type="ECO:0000256" key="7">
    <source>
        <dbReference type="SAM" id="Phobius"/>
    </source>
</evidence>
<name>X0X8V0_9ZZZZ</name>
<dbReference type="Pfam" id="PF00528">
    <property type="entry name" value="BPD_transp_1"/>
    <property type="match status" value="1"/>
</dbReference>
<evidence type="ECO:0000256" key="2">
    <source>
        <dbReference type="ARBA" id="ARBA00022448"/>
    </source>
</evidence>
<dbReference type="GO" id="GO:0055085">
    <property type="term" value="P:transmembrane transport"/>
    <property type="evidence" value="ECO:0007669"/>
    <property type="project" value="InterPro"/>
</dbReference>
<feature type="transmembrane region" description="Helical" evidence="7">
    <location>
        <begin position="34"/>
        <end position="53"/>
    </location>
</feature>
<dbReference type="PANTHER" id="PTHR30193:SF37">
    <property type="entry name" value="INNER MEMBRANE ABC TRANSPORTER PERMEASE PROTEIN YCJO"/>
    <property type="match status" value="1"/>
</dbReference>
<evidence type="ECO:0000256" key="6">
    <source>
        <dbReference type="ARBA" id="ARBA00023136"/>
    </source>
</evidence>
<proteinExistence type="predicted"/>
<gene>
    <name evidence="9" type="ORF">S01H1_70230</name>
</gene>
<dbReference type="CDD" id="cd06261">
    <property type="entry name" value="TM_PBP2"/>
    <property type="match status" value="1"/>
</dbReference>
<comment type="caution">
    <text evidence="9">The sequence shown here is derived from an EMBL/GenBank/DDBJ whole genome shotgun (WGS) entry which is preliminary data.</text>
</comment>
<feature type="transmembrane region" description="Helical" evidence="7">
    <location>
        <begin position="99"/>
        <end position="120"/>
    </location>
</feature>
<keyword evidence="5 7" id="KW-1133">Transmembrane helix</keyword>
<keyword evidence="2" id="KW-0813">Transport</keyword>
<organism evidence="9">
    <name type="scientific">marine sediment metagenome</name>
    <dbReference type="NCBI Taxonomy" id="412755"/>
    <lineage>
        <taxon>unclassified sequences</taxon>
        <taxon>metagenomes</taxon>
        <taxon>ecological metagenomes</taxon>
    </lineage>
</organism>
<dbReference type="SUPFAM" id="SSF161098">
    <property type="entry name" value="MetI-like"/>
    <property type="match status" value="1"/>
</dbReference>
<sequence>CRIRPFLAVIAVLLIWWLVRYFQSGTPTVLGTSGRLIFSIGILALTWLVMLTINQNGYPGTLVVTLFYVVFGVLIQFLIGLGLALLCAQRIPGQNFFRLVFFFPLMVTPVGIAYTFRMLVDTTIGPFAPIWEFFGWGAIPWATIPWAARCVIMLGDTWQWTPFMFIVLLAGLENQPRDQVEAAIVDGASRWQIFRDITWPAIVPVCVTLTLIRLIEAFKIVDLPNVLTNGGPGIASESLTLHSFMA</sequence>
<evidence type="ECO:0000256" key="1">
    <source>
        <dbReference type="ARBA" id="ARBA00004651"/>
    </source>
</evidence>
<protein>
    <recommendedName>
        <fullName evidence="8">ABC transmembrane type-1 domain-containing protein</fullName>
    </recommendedName>
</protein>
<evidence type="ECO:0000256" key="3">
    <source>
        <dbReference type="ARBA" id="ARBA00022475"/>
    </source>
</evidence>